<accession>M2XSI9</accession>
<dbReference type="EMBL" id="ANHZ02000020">
    <property type="protein sequence ID" value="EME35793.1"/>
    <property type="molecule type" value="Genomic_DNA"/>
</dbReference>
<dbReference type="RefSeq" id="WP_006215419.1">
    <property type="nucleotide sequence ID" value="NZ_ANHZ02000020.1"/>
</dbReference>
<protein>
    <submittedName>
        <fullName evidence="1">Uncharacterized protein</fullName>
    </submittedName>
</protein>
<reference evidence="1 2" key="1">
    <citation type="journal article" date="2014" name="Genome Announc.">
        <title>Draft Genome Sequence of Kocuria palustris PEL.</title>
        <authorList>
            <person name="Sharma G."/>
            <person name="Khatri I."/>
            <person name="Subramanian S."/>
        </authorList>
    </citation>
    <scope>NUCLEOTIDE SEQUENCE [LARGE SCALE GENOMIC DNA]</scope>
    <source>
        <strain evidence="1 2">PEL</strain>
    </source>
</reference>
<evidence type="ECO:0000313" key="1">
    <source>
        <dbReference type="EMBL" id="EME35793.1"/>
    </source>
</evidence>
<comment type="caution">
    <text evidence="1">The sequence shown here is derived from an EMBL/GenBank/DDBJ whole genome shotgun (WGS) entry which is preliminary data.</text>
</comment>
<organism evidence="1 2">
    <name type="scientific">Kocuria palustris PEL</name>
    <dbReference type="NCBI Taxonomy" id="1236550"/>
    <lineage>
        <taxon>Bacteria</taxon>
        <taxon>Bacillati</taxon>
        <taxon>Actinomycetota</taxon>
        <taxon>Actinomycetes</taxon>
        <taxon>Micrococcales</taxon>
        <taxon>Micrococcaceae</taxon>
        <taxon>Kocuria</taxon>
    </lineage>
</organism>
<evidence type="ECO:0000313" key="2">
    <source>
        <dbReference type="Proteomes" id="UP000009877"/>
    </source>
</evidence>
<keyword evidence="2" id="KW-1185">Reference proteome</keyword>
<sequence>MTERPAEIEQMLQARRLERVGANPDAARKALAAVLAHHGLRARPVGVAHVNTGAAAAA</sequence>
<name>M2XSI9_9MICC</name>
<proteinExistence type="predicted"/>
<gene>
    <name evidence="1" type="ORF">C884_01193</name>
</gene>
<dbReference type="AlphaFoldDB" id="M2XSI9"/>
<dbReference type="Proteomes" id="UP000009877">
    <property type="component" value="Unassembled WGS sequence"/>
</dbReference>